<keyword evidence="3" id="KW-1185">Reference proteome</keyword>
<organism evidence="2 3">
    <name type="scientific">Paraferrimonas sedimenticola</name>
    <dbReference type="NCBI Taxonomy" id="375674"/>
    <lineage>
        <taxon>Bacteria</taxon>
        <taxon>Pseudomonadati</taxon>
        <taxon>Pseudomonadota</taxon>
        <taxon>Gammaproteobacteria</taxon>
        <taxon>Alteromonadales</taxon>
        <taxon>Ferrimonadaceae</taxon>
        <taxon>Paraferrimonas</taxon>
    </lineage>
</organism>
<feature type="signal peptide" evidence="1">
    <location>
        <begin position="1"/>
        <end position="22"/>
    </location>
</feature>
<evidence type="ECO:0000313" key="3">
    <source>
        <dbReference type="Proteomes" id="UP001161422"/>
    </source>
</evidence>
<sequence>MQNGFWGRFSCLCILIGCTLHAAPLAYAFGDQCAQPARVVAVQNDIFDLSEPDTFFIHHWANALHIITKPITIEDQVEGFAPCVLDTDLAEVERHLRNQPYLRDARVTEQSDEEGDYVLVETWDNWSLLPTINFGRSGGESKFSVGLKDSNFLGYGVRTQLRYKSDYQRTGYELKFDAPLFLGKNANLLLVAADNDDGSQTTVAVRKPFVSLHNIWAGQAYFDDRLLSETIRQGGQDVNRFQQDSQDTSLWYGWSKGRIGDSSWRWLAGIHGERYEFSKFTSEVQPQDRTLIAPWFGFASVTDGFRKLKDIYLINQTEDVNFGREYGLRLGHDISQHSQSGQGPVWWAYYRQAFGLAEDMMLVTRWDFEGNRRSDGSYRALGSVFNEWFYRFNPKLASYIRLDATVSQNQYLDQPVTLGGDNGVRGYPLQFQHGQHAVSGSLELRYYPNINLFKLFEFGGVAFVDAGKTDGESAYADNNQELLRSVGVGLRAFSSFASNSNVVHVDFSRPLSNDPRVNGWEWRVEVKQHF</sequence>
<evidence type="ECO:0008006" key="4">
    <source>
        <dbReference type="Google" id="ProtNLM"/>
    </source>
</evidence>
<dbReference type="Proteomes" id="UP001161422">
    <property type="component" value="Unassembled WGS sequence"/>
</dbReference>
<dbReference type="EMBL" id="BSNC01000011">
    <property type="protein sequence ID" value="GLP97779.1"/>
    <property type="molecule type" value="Genomic_DNA"/>
</dbReference>
<gene>
    <name evidence="2" type="ORF">GCM10007895_30860</name>
</gene>
<dbReference type="AlphaFoldDB" id="A0AA37W0C1"/>
<reference evidence="2" key="2">
    <citation type="submission" date="2023-01" db="EMBL/GenBank/DDBJ databases">
        <title>Draft genome sequence of Paraferrimonas sedimenticola strain NBRC 101628.</title>
        <authorList>
            <person name="Sun Q."/>
            <person name="Mori K."/>
        </authorList>
    </citation>
    <scope>NUCLEOTIDE SEQUENCE</scope>
    <source>
        <strain evidence="2">NBRC 101628</strain>
    </source>
</reference>
<evidence type="ECO:0000256" key="1">
    <source>
        <dbReference type="SAM" id="SignalP"/>
    </source>
</evidence>
<accession>A0AA37W0C1</accession>
<comment type="caution">
    <text evidence="2">The sequence shown here is derived from an EMBL/GenBank/DDBJ whole genome shotgun (WGS) entry which is preliminary data.</text>
</comment>
<evidence type="ECO:0000313" key="2">
    <source>
        <dbReference type="EMBL" id="GLP97779.1"/>
    </source>
</evidence>
<feature type="chain" id="PRO_5041347063" description="Hemolysin activation/secretion protein" evidence="1">
    <location>
        <begin position="23"/>
        <end position="530"/>
    </location>
</feature>
<dbReference type="Gene3D" id="2.40.160.50">
    <property type="entry name" value="membrane protein fhac: a member of the omp85/tpsb transporter family"/>
    <property type="match status" value="1"/>
</dbReference>
<proteinExistence type="predicted"/>
<name>A0AA37W0C1_9GAMM</name>
<protein>
    <recommendedName>
        <fullName evidence="4">Hemolysin activation/secretion protein</fullName>
    </recommendedName>
</protein>
<keyword evidence="1" id="KW-0732">Signal</keyword>
<reference evidence="2" key="1">
    <citation type="journal article" date="2014" name="Int. J. Syst. Evol. Microbiol.">
        <title>Complete genome sequence of Corynebacterium casei LMG S-19264T (=DSM 44701T), isolated from a smear-ripened cheese.</title>
        <authorList>
            <consortium name="US DOE Joint Genome Institute (JGI-PGF)"/>
            <person name="Walter F."/>
            <person name="Albersmeier A."/>
            <person name="Kalinowski J."/>
            <person name="Ruckert C."/>
        </authorList>
    </citation>
    <scope>NUCLEOTIDE SEQUENCE</scope>
    <source>
        <strain evidence="2">NBRC 101628</strain>
    </source>
</reference>